<proteinExistence type="predicted"/>
<gene>
    <name evidence="2" type="ORF">BKA67DRAFT_595142</name>
</gene>
<dbReference type="Pfam" id="PF06985">
    <property type="entry name" value="HET"/>
    <property type="match status" value="1"/>
</dbReference>
<reference evidence="2" key="1">
    <citation type="journal article" date="2021" name="Nat. Commun.">
        <title>Genetic determinants of endophytism in the Arabidopsis root mycobiome.</title>
        <authorList>
            <person name="Mesny F."/>
            <person name="Miyauchi S."/>
            <person name="Thiergart T."/>
            <person name="Pickel B."/>
            <person name="Atanasova L."/>
            <person name="Karlsson M."/>
            <person name="Huettel B."/>
            <person name="Barry K.W."/>
            <person name="Haridas S."/>
            <person name="Chen C."/>
            <person name="Bauer D."/>
            <person name="Andreopoulos W."/>
            <person name="Pangilinan J."/>
            <person name="LaButti K."/>
            <person name="Riley R."/>
            <person name="Lipzen A."/>
            <person name="Clum A."/>
            <person name="Drula E."/>
            <person name="Henrissat B."/>
            <person name="Kohler A."/>
            <person name="Grigoriev I.V."/>
            <person name="Martin F.M."/>
            <person name="Hacquard S."/>
        </authorList>
    </citation>
    <scope>NUCLEOTIDE SEQUENCE</scope>
    <source>
        <strain evidence="2">MPI-SDFR-AT-0073</strain>
    </source>
</reference>
<protein>
    <submittedName>
        <fullName evidence="2">Heterokaryon incompatibility protein-domain-containing protein</fullName>
    </submittedName>
</protein>
<feature type="domain" description="Heterokaryon incompatibility" evidence="1">
    <location>
        <begin position="149"/>
        <end position="293"/>
    </location>
</feature>
<evidence type="ECO:0000259" key="1">
    <source>
        <dbReference type="Pfam" id="PF06985"/>
    </source>
</evidence>
<keyword evidence="3" id="KW-1185">Reference proteome</keyword>
<dbReference type="EMBL" id="JAGPXC010000009">
    <property type="protein sequence ID" value="KAH6646981.1"/>
    <property type="molecule type" value="Genomic_DNA"/>
</dbReference>
<dbReference type="Proteomes" id="UP000758603">
    <property type="component" value="Unassembled WGS sequence"/>
</dbReference>
<comment type="caution">
    <text evidence="2">The sequence shown here is derived from an EMBL/GenBank/DDBJ whole genome shotgun (WGS) entry which is preliminary data.</text>
</comment>
<dbReference type="GeneID" id="70134018"/>
<dbReference type="OrthoDB" id="5428863at2759"/>
<dbReference type="AlphaFoldDB" id="A0A9P8RN15"/>
<dbReference type="PANTHER" id="PTHR33112:SF12">
    <property type="entry name" value="HETEROKARYON INCOMPATIBILITY DOMAIN-CONTAINING PROTEIN"/>
    <property type="match status" value="1"/>
</dbReference>
<organism evidence="2 3">
    <name type="scientific">Truncatella angustata</name>
    <dbReference type="NCBI Taxonomy" id="152316"/>
    <lineage>
        <taxon>Eukaryota</taxon>
        <taxon>Fungi</taxon>
        <taxon>Dikarya</taxon>
        <taxon>Ascomycota</taxon>
        <taxon>Pezizomycotina</taxon>
        <taxon>Sordariomycetes</taxon>
        <taxon>Xylariomycetidae</taxon>
        <taxon>Amphisphaeriales</taxon>
        <taxon>Sporocadaceae</taxon>
        <taxon>Truncatella</taxon>
    </lineage>
</organism>
<accession>A0A9P8RN15</accession>
<name>A0A9P8RN15_9PEZI</name>
<evidence type="ECO:0000313" key="3">
    <source>
        <dbReference type="Proteomes" id="UP000758603"/>
    </source>
</evidence>
<sequence>MITLGGPEILQPTTSCDRHQPLIASALSLSAYELSNVASFVQVVQIHRNPLNMSSIIDGRPPAEARNYPRFGMYLVTKPGNSGELISGRVLDPQWINPGLLSQWKSDCDSLHQGLCKSFSHGPFLSIRPIWLVDVARRCLVVAPGGCSYVALSYVWGATQSLETTTANLRSLQQVGSLVVKHATTPIAKTIRDALGVVELLGERYLWVDSLCIVQDDEKTKHTEMTKMAAIYANASVTILAIQGKNADSGLRGFRVHCLSKGVTLIQTPINGPTLELRSKQPVWENRGWTYQEQMFSRRRLAFDSGSIRWECAEAIWREHVLFRPMIPDLSMLQTLLSNYNNRDLTYPEDALNAFAGISYICSPAFAGEFVSGLPTAVFDIALLWQPQSAKFHRRTAKSQNINYCLPSWSWAGWTGTVHMECASASDFLKSTPNGKVSALDCHIKRHLNWKYHEGIDSVGMPIHTSILDDKDAWLKGDTSNNSGWSIYSTSENSQSPLWPPNLRTQFSHFYTHTAHPGCEFWYPISIMESNDATPGIVAPYLSTRTRRGCLSAKAEAVSSTLDRPVLVLRNQRGSYAGVLLPDNAIDGQKEALEAPANKIEVVEIATGVFRDVPNSWPGLPEYNHKERPRAGGWYNFFWVLWVGWHRGIAYRKGIGRVYEAIWKEERGEIFDFMIG</sequence>
<dbReference type="RefSeq" id="XP_045953495.1">
    <property type="nucleotide sequence ID" value="XM_046105127.1"/>
</dbReference>
<dbReference type="PANTHER" id="PTHR33112">
    <property type="entry name" value="DOMAIN PROTEIN, PUTATIVE-RELATED"/>
    <property type="match status" value="1"/>
</dbReference>
<evidence type="ECO:0000313" key="2">
    <source>
        <dbReference type="EMBL" id="KAH6646981.1"/>
    </source>
</evidence>
<dbReference type="InterPro" id="IPR010730">
    <property type="entry name" value="HET"/>
</dbReference>